<accession>C1MX20</accession>
<evidence type="ECO:0000256" key="7">
    <source>
        <dbReference type="PIRSR" id="PIRSR005096-2"/>
    </source>
</evidence>
<evidence type="ECO:0000256" key="1">
    <source>
        <dbReference type="ARBA" id="ARBA00005028"/>
    </source>
</evidence>
<proteinExistence type="inferred from homology"/>
<name>C1MX20_MICPC</name>
<organism evidence="11">
    <name type="scientific">Micromonas pusilla (strain CCMP1545)</name>
    <name type="common">Picoplanktonic green alga</name>
    <dbReference type="NCBI Taxonomy" id="564608"/>
    <lineage>
        <taxon>Eukaryota</taxon>
        <taxon>Viridiplantae</taxon>
        <taxon>Chlorophyta</taxon>
        <taxon>Mamiellophyceae</taxon>
        <taxon>Mamiellales</taxon>
        <taxon>Mamiellaceae</taxon>
        <taxon>Micromonas</taxon>
    </lineage>
</organism>
<comment type="pathway">
    <text evidence="1 5">Carbohydrate metabolism; hexose metabolism.</text>
</comment>
<evidence type="ECO:0000256" key="3">
    <source>
        <dbReference type="ARBA" id="ARBA00023235"/>
    </source>
</evidence>
<evidence type="ECO:0000256" key="6">
    <source>
        <dbReference type="PIRSR" id="PIRSR005096-1"/>
    </source>
</evidence>
<dbReference type="PANTHER" id="PTHR10091">
    <property type="entry name" value="ALDOSE-1-EPIMERASE"/>
    <property type="match status" value="1"/>
</dbReference>
<dbReference type="InterPro" id="IPR047215">
    <property type="entry name" value="Galactose_mutarotase-like"/>
</dbReference>
<dbReference type="GO" id="GO:0030246">
    <property type="term" value="F:carbohydrate binding"/>
    <property type="evidence" value="ECO:0007669"/>
    <property type="project" value="InterPro"/>
</dbReference>
<comment type="catalytic activity">
    <reaction evidence="5">
        <text>alpha-D-glucose = beta-D-glucose</text>
        <dbReference type="Rhea" id="RHEA:10264"/>
        <dbReference type="ChEBI" id="CHEBI:15903"/>
        <dbReference type="ChEBI" id="CHEBI:17925"/>
        <dbReference type="EC" id="5.1.3.3"/>
    </reaction>
</comment>
<dbReference type="Proteomes" id="UP000001876">
    <property type="component" value="Unassembled WGS sequence"/>
</dbReference>
<dbReference type="EC" id="5.1.3.3" evidence="5"/>
<dbReference type="OrthoDB" id="274691at2759"/>
<evidence type="ECO:0000256" key="2">
    <source>
        <dbReference type="ARBA" id="ARBA00006206"/>
    </source>
</evidence>
<feature type="active site" description="Proton acceptor" evidence="6">
    <location>
        <position position="398"/>
    </location>
</feature>
<protein>
    <recommendedName>
        <fullName evidence="5">Aldose 1-epimerase</fullName>
        <ecNumber evidence="5">5.1.3.3</ecNumber>
    </recommendedName>
</protein>
<keyword evidence="4 5" id="KW-0119">Carbohydrate metabolism</keyword>
<dbReference type="STRING" id="564608.C1MX20"/>
<dbReference type="RefSeq" id="XP_003059731.1">
    <property type="nucleotide sequence ID" value="XM_003059685.1"/>
</dbReference>
<feature type="region of interest" description="Disordered" evidence="9">
    <location>
        <begin position="69"/>
        <end position="88"/>
    </location>
</feature>
<dbReference type="GO" id="GO:0006006">
    <property type="term" value="P:glucose metabolic process"/>
    <property type="evidence" value="ECO:0007669"/>
    <property type="project" value="TreeGrafter"/>
</dbReference>
<dbReference type="AlphaFoldDB" id="C1MX20"/>
<keyword evidence="11" id="KW-1185">Reference proteome</keyword>
<dbReference type="GO" id="GO:0004034">
    <property type="term" value="F:aldose 1-epimerase activity"/>
    <property type="evidence" value="ECO:0007669"/>
    <property type="project" value="UniProtKB-EC"/>
</dbReference>
<dbReference type="OMA" id="CTFIIDA"/>
<dbReference type="KEGG" id="mpp:MICPUCDRAFT_18425"/>
<dbReference type="Gene3D" id="2.70.98.10">
    <property type="match status" value="1"/>
</dbReference>
<dbReference type="PANTHER" id="PTHR10091:SF0">
    <property type="entry name" value="GALACTOSE MUTAROTASE"/>
    <property type="match status" value="1"/>
</dbReference>
<dbReference type="Pfam" id="PF01263">
    <property type="entry name" value="Aldose_epim"/>
    <property type="match status" value="1"/>
</dbReference>
<dbReference type="UniPathway" id="UPA00242"/>
<dbReference type="InterPro" id="IPR014718">
    <property type="entry name" value="GH-type_carb-bd"/>
</dbReference>
<dbReference type="InterPro" id="IPR008183">
    <property type="entry name" value="Aldose_1/G6P_1-epimerase"/>
</dbReference>
<evidence type="ECO:0000256" key="9">
    <source>
        <dbReference type="SAM" id="MobiDB-lite"/>
    </source>
</evidence>
<feature type="active site" description="Proton donor" evidence="6">
    <location>
        <position position="263"/>
    </location>
</feature>
<evidence type="ECO:0000256" key="4">
    <source>
        <dbReference type="ARBA" id="ARBA00023277"/>
    </source>
</evidence>
<feature type="binding site" evidence="8">
    <location>
        <begin position="157"/>
        <end position="158"/>
    </location>
    <ligand>
        <name>beta-D-galactose</name>
        <dbReference type="ChEBI" id="CHEBI:27667"/>
    </ligand>
</feature>
<dbReference type="CDD" id="cd09019">
    <property type="entry name" value="galactose_mutarotase_like"/>
    <property type="match status" value="1"/>
</dbReference>
<dbReference type="GO" id="GO:0033499">
    <property type="term" value="P:galactose catabolic process via UDP-galactose, Leloir pathway"/>
    <property type="evidence" value="ECO:0007669"/>
    <property type="project" value="TreeGrafter"/>
</dbReference>
<dbReference type="GeneID" id="9685457"/>
<evidence type="ECO:0000313" key="10">
    <source>
        <dbReference type="EMBL" id="EEH55683.1"/>
    </source>
</evidence>
<sequence length="433" mass="46825">MWSNRRRKRNAELAAVAAAVAASKKKTAGVGLPFALDLVSAVVAAAGTLRAIRDDAGAGARVRAFVKRKTSSKKKKKKEEEEEEEEAKDASGLETIVLRARGIELHVSPFGATVTRLLVPDKRGRADDVVLGYDALARYDASEDRPYFGAVVGRCANRIADASFSVDGATFDALKKNNGNNCLHGGGVGFDRKWWTVDALLPADVEAGLGMGVRMSYVSRDGEEGFPGTATVSATYRVVDGGEWRTEFRATTTKPTPMNLAQHSYFNLRGHDAGVSVDEHEVRIRASGYTPVDPETMIPLGSVAPTTGAFDLRDWTAIGARPPPGGYDHNFALDGYAQVNGRSALFLAAEVRERVTGRRMEVWCDQPGVQFYAGNFVDARGTGKGGATYGKRGGLCLETQHFPDAVNQPNFRTCVLRPGETYSHSMTHKFFAE</sequence>
<reference evidence="10 11" key="1">
    <citation type="journal article" date="2009" name="Science">
        <title>Green evolution and dynamic adaptations revealed by genomes of the marine picoeukaryotes Micromonas.</title>
        <authorList>
            <person name="Worden A.Z."/>
            <person name="Lee J.H."/>
            <person name="Mock T."/>
            <person name="Rouze P."/>
            <person name="Simmons M.P."/>
            <person name="Aerts A.L."/>
            <person name="Allen A.E."/>
            <person name="Cuvelier M.L."/>
            <person name="Derelle E."/>
            <person name="Everett M.V."/>
            <person name="Foulon E."/>
            <person name="Grimwood J."/>
            <person name="Gundlach H."/>
            <person name="Henrissat B."/>
            <person name="Napoli C."/>
            <person name="McDonald S.M."/>
            <person name="Parker M.S."/>
            <person name="Rombauts S."/>
            <person name="Salamov A."/>
            <person name="Von Dassow P."/>
            <person name="Badger J.H."/>
            <person name="Coutinho P.M."/>
            <person name="Demir E."/>
            <person name="Dubchak I."/>
            <person name="Gentemann C."/>
            <person name="Eikrem W."/>
            <person name="Gready J.E."/>
            <person name="John U."/>
            <person name="Lanier W."/>
            <person name="Lindquist E.A."/>
            <person name="Lucas S."/>
            <person name="Mayer K.F."/>
            <person name="Moreau H."/>
            <person name="Not F."/>
            <person name="Otillar R."/>
            <person name="Panaud O."/>
            <person name="Pangilinan J."/>
            <person name="Paulsen I."/>
            <person name="Piegu B."/>
            <person name="Poliakov A."/>
            <person name="Robbens S."/>
            <person name="Schmutz J."/>
            <person name="Toulza E."/>
            <person name="Wyss T."/>
            <person name="Zelensky A."/>
            <person name="Zhou K."/>
            <person name="Armbrust E.V."/>
            <person name="Bhattacharya D."/>
            <person name="Goodenough U.W."/>
            <person name="Van de Peer Y."/>
            <person name="Grigoriev I.V."/>
        </authorList>
    </citation>
    <scope>NUCLEOTIDE SEQUENCE [LARGE SCALE GENOMIC DNA]</scope>
    <source>
        <strain evidence="10 11">CCMP1545</strain>
    </source>
</reference>
<dbReference type="InterPro" id="IPR015443">
    <property type="entry name" value="Aldose_1-epimerase"/>
</dbReference>
<keyword evidence="3 5" id="KW-0413">Isomerase</keyword>
<feature type="binding site" evidence="7">
    <location>
        <position position="328"/>
    </location>
    <ligand>
        <name>beta-D-galactose</name>
        <dbReference type="ChEBI" id="CHEBI:27667"/>
    </ligand>
</feature>
<dbReference type="eggNOG" id="KOG1604">
    <property type="taxonomic scope" value="Eukaryota"/>
</dbReference>
<dbReference type="PIRSF" id="PIRSF005096">
    <property type="entry name" value="GALM"/>
    <property type="match status" value="1"/>
</dbReference>
<comment type="similarity">
    <text evidence="2 5">Belongs to the aldose epimerase family.</text>
</comment>
<gene>
    <name evidence="10" type="ORF">MICPUCDRAFT_18425</name>
</gene>
<evidence type="ECO:0000256" key="5">
    <source>
        <dbReference type="PIRNR" id="PIRNR005096"/>
    </source>
</evidence>
<dbReference type="SUPFAM" id="SSF74650">
    <property type="entry name" value="Galactose mutarotase-like"/>
    <property type="match status" value="1"/>
</dbReference>
<feature type="binding site" evidence="8">
    <location>
        <begin position="263"/>
        <end position="265"/>
    </location>
    <ligand>
        <name>beta-D-galactose</name>
        <dbReference type="ChEBI" id="CHEBI:27667"/>
    </ligand>
</feature>
<evidence type="ECO:0000256" key="8">
    <source>
        <dbReference type="PIRSR" id="PIRSR005096-3"/>
    </source>
</evidence>
<dbReference type="InterPro" id="IPR011013">
    <property type="entry name" value="Gal_mutarotase_sf_dom"/>
</dbReference>
<dbReference type="EMBL" id="GG663741">
    <property type="protein sequence ID" value="EEH55683.1"/>
    <property type="molecule type" value="Genomic_DNA"/>
</dbReference>
<evidence type="ECO:0000313" key="11">
    <source>
        <dbReference type="Proteomes" id="UP000001876"/>
    </source>
</evidence>